<dbReference type="InterPro" id="IPR032711">
    <property type="entry name" value="SoxY"/>
</dbReference>
<keyword evidence="3" id="KW-1185">Reference proteome</keyword>
<dbReference type="InterPro" id="IPR016568">
    <property type="entry name" value="Sulphur_oxidation_SoxY"/>
</dbReference>
<dbReference type="Gene3D" id="2.60.40.2470">
    <property type="entry name" value="SoxY domain"/>
    <property type="match status" value="1"/>
</dbReference>
<gene>
    <name evidence="2" type="ORF">SAMN06295945_1742</name>
</gene>
<evidence type="ECO:0000313" key="2">
    <source>
        <dbReference type="EMBL" id="SNX29370.1"/>
    </source>
</evidence>
<reference evidence="3" key="1">
    <citation type="submission" date="2017-08" db="EMBL/GenBank/DDBJ databases">
        <authorList>
            <person name="Varghese N."/>
            <person name="Submissions S."/>
        </authorList>
    </citation>
    <scope>NUCLEOTIDE SEQUENCE [LARGE SCALE GENOMIC DNA]</scope>
    <source>
        <strain evidence="3">AP-Melu-1000-B4</strain>
    </source>
</reference>
<dbReference type="RefSeq" id="WP_243391965.1">
    <property type="nucleotide sequence ID" value="NZ_OANS01000004.1"/>
</dbReference>
<sequence length="168" mass="18332">MKKKVLPMSHNTFKITERVFGRRLCLSALGALGISAWLRPLQAIAKKPEAMQAIQALVGSNTVNDGRVTLMIPPLVESGNLVVLKLSIESPMTPTDYVKAVHVIAEGNPLPNIFSAYFTPLSGTANLTTRVRLADSQRVWAIAQMSDGSFWRTYADTLVTLSACTEMI</sequence>
<dbReference type="InterPro" id="IPR030997">
    <property type="entry name" value="SoxY_para_1"/>
</dbReference>
<dbReference type="PIRSF" id="PIRSF010312">
    <property type="entry name" value="Sulphur_oxidation_SoxY"/>
    <property type="match status" value="1"/>
</dbReference>
<dbReference type="AlphaFoldDB" id="A0A240E3C2"/>
<dbReference type="EMBL" id="OANS01000004">
    <property type="protein sequence ID" value="SNX29370.1"/>
    <property type="molecule type" value="Genomic_DNA"/>
</dbReference>
<protein>
    <submittedName>
        <fullName evidence="2">Sulfur-oxidizing protein SoxY</fullName>
    </submittedName>
</protein>
<dbReference type="NCBIfam" id="TIGR04487">
    <property type="entry name" value="SoxY_para_1"/>
    <property type="match status" value="1"/>
</dbReference>
<evidence type="ECO:0000259" key="1">
    <source>
        <dbReference type="Pfam" id="PF13501"/>
    </source>
</evidence>
<organism evidence="2 3">
    <name type="scientific">Polynucleobacter meluiroseus</name>
    <dbReference type="NCBI Taxonomy" id="1938814"/>
    <lineage>
        <taxon>Bacteria</taxon>
        <taxon>Pseudomonadati</taxon>
        <taxon>Pseudomonadota</taxon>
        <taxon>Betaproteobacteria</taxon>
        <taxon>Burkholderiales</taxon>
        <taxon>Burkholderiaceae</taxon>
        <taxon>Polynucleobacter</taxon>
    </lineage>
</organism>
<dbReference type="Pfam" id="PF13501">
    <property type="entry name" value="SoxY"/>
    <property type="match status" value="1"/>
</dbReference>
<evidence type="ECO:0000313" key="3">
    <source>
        <dbReference type="Proteomes" id="UP000218069"/>
    </source>
</evidence>
<feature type="domain" description="Ig-like SoxY" evidence="1">
    <location>
        <begin position="55"/>
        <end position="164"/>
    </location>
</feature>
<proteinExistence type="predicted"/>
<name>A0A240E3C2_9BURK</name>
<dbReference type="InterPro" id="IPR038162">
    <property type="entry name" value="SoxY_sf"/>
</dbReference>
<accession>A0A240E3C2</accession>
<dbReference type="Proteomes" id="UP000218069">
    <property type="component" value="Unassembled WGS sequence"/>
</dbReference>